<feature type="compositionally biased region" description="Basic residues" evidence="1">
    <location>
        <begin position="229"/>
        <end position="242"/>
    </location>
</feature>
<protein>
    <submittedName>
        <fullName evidence="2">Uncharacterized protein</fullName>
    </submittedName>
</protein>
<feature type="region of interest" description="Disordered" evidence="1">
    <location>
        <begin position="76"/>
        <end position="99"/>
    </location>
</feature>
<evidence type="ECO:0000313" key="3">
    <source>
        <dbReference type="Proteomes" id="UP000256964"/>
    </source>
</evidence>
<evidence type="ECO:0000256" key="1">
    <source>
        <dbReference type="SAM" id="MobiDB-lite"/>
    </source>
</evidence>
<feature type="region of interest" description="Disordered" evidence="1">
    <location>
        <begin position="160"/>
        <end position="279"/>
    </location>
</feature>
<keyword evidence="3" id="KW-1185">Reference proteome</keyword>
<feature type="region of interest" description="Disordered" evidence="1">
    <location>
        <begin position="1"/>
        <end position="31"/>
    </location>
</feature>
<dbReference type="Proteomes" id="UP000256964">
    <property type="component" value="Unassembled WGS sequence"/>
</dbReference>
<gene>
    <name evidence="2" type="ORF">OH76DRAFT_1036383</name>
</gene>
<feature type="compositionally biased region" description="Basic residues" evidence="1">
    <location>
        <begin position="207"/>
        <end position="221"/>
    </location>
</feature>
<sequence>MAARRQAGGGGRDGGRQEATSATRTGGVKHRFSPNANRHFLILFAQPSPLTAAAVFAELASVCQRMARPMTAAWAGSRTGVPDQHPAPGRAIRGRLPPSVARRTCSPPCMGICRPCSWRARRPRWGRLLDALLGLHARMKTQLGPRRRLPLALLPCRPSWQSLPSQSSRRIPRPRSRNRAQTSNPDTRVHSVGRSGDEPARRAYVTTRHRTSTWPAHKRARCCTGSRRNTARHSARPLRRQPRSPSDPLDHTRPCPNSRGAPVRPSSRPPIGCKSTRSFNAGKQTLLRISQVPEPSLFPSPVRSHSARAVAPTRNPCI</sequence>
<feature type="compositionally biased region" description="Low complexity" evidence="1">
    <location>
        <begin position="160"/>
        <end position="169"/>
    </location>
</feature>
<organism evidence="2 3">
    <name type="scientific">Lentinus brumalis</name>
    <dbReference type="NCBI Taxonomy" id="2498619"/>
    <lineage>
        <taxon>Eukaryota</taxon>
        <taxon>Fungi</taxon>
        <taxon>Dikarya</taxon>
        <taxon>Basidiomycota</taxon>
        <taxon>Agaricomycotina</taxon>
        <taxon>Agaricomycetes</taxon>
        <taxon>Polyporales</taxon>
        <taxon>Polyporaceae</taxon>
        <taxon>Lentinus</taxon>
    </lineage>
</organism>
<accession>A0A371CX63</accession>
<name>A0A371CX63_9APHY</name>
<reference evidence="2 3" key="1">
    <citation type="journal article" date="2018" name="Biotechnol. Biofuels">
        <title>Integrative visual omics of the white-rot fungus Polyporus brumalis exposes the biotechnological potential of its oxidative enzymes for delignifying raw plant biomass.</title>
        <authorList>
            <person name="Miyauchi S."/>
            <person name="Rancon A."/>
            <person name="Drula E."/>
            <person name="Hage H."/>
            <person name="Chaduli D."/>
            <person name="Favel A."/>
            <person name="Grisel S."/>
            <person name="Henrissat B."/>
            <person name="Herpoel-Gimbert I."/>
            <person name="Ruiz-Duenas F.J."/>
            <person name="Chevret D."/>
            <person name="Hainaut M."/>
            <person name="Lin J."/>
            <person name="Wang M."/>
            <person name="Pangilinan J."/>
            <person name="Lipzen A."/>
            <person name="Lesage-Meessen L."/>
            <person name="Navarro D."/>
            <person name="Riley R."/>
            <person name="Grigoriev I.V."/>
            <person name="Zhou S."/>
            <person name="Raouche S."/>
            <person name="Rosso M.N."/>
        </authorList>
    </citation>
    <scope>NUCLEOTIDE SEQUENCE [LARGE SCALE GENOMIC DNA]</scope>
    <source>
        <strain evidence="2 3">BRFM 1820</strain>
    </source>
</reference>
<dbReference type="EMBL" id="KZ857444">
    <property type="protein sequence ID" value="RDX44870.1"/>
    <property type="molecule type" value="Genomic_DNA"/>
</dbReference>
<feature type="region of interest" description="Disordered" evidence="1">
    <location>
        <begin position="294"/>
        <end position="318"/>
    </location>
</feature>
<evidence type="ECO:0000313" key="2">
    <source>
        <dbReference type="EMBL" id="RDX44870.1"/>
    </source>
</evidence>
<proteinExistence type="predicted"/>
<dbReference type="AlphaFoldDB" id="A0A371CX63"/>